<dbReference type="Pfam" id="PF00126">
    <property type="entry name" value="HTH_1"/>
    <property type="match status" value="1"/>
</dbReference>
<organism evidence="6 7">
    <name type="scientific">Rheinheimera tilapiae</name>
    <dbReference type="NCBI Taxonomy" id="875043"/>
    <lineage>
        <taxon>Bacteria</taxon>
        <taxon>Pseudomonadati</taxon>
        <taxon>Pseudomonadota</taxon>
        <taxon>Gammaproteobacteria</taxon>
        <taxon>Chromatiales</taxon>
        <taxon>Chromatiaceae</taxon>
        <taxon>Rheinheimera</taxon>
    </lineage>
</organism>
<evidence type="ECO:0000256" key="4">
    <source>
        <dbReference type="ARBA" id="ARBA00023163"/>
    </source>
</evidence>
<dbReference type="Gene3D" id="1.10.10.10">
    <property type="entry name" value="Winged helix-like DNA-binding domain superfamily/Winged helix DNA-binding domain"/>
    <property type="match status" value="1"/>
</dbReference>
<dbReference type="InterPro" id="IPR000847">
    <property type="entry name" value="LysR_HTH_N"/>
</dbReference>
<feature type="domain" description="HTH lysR-type" evidence="5">
    <location>
        <begin position="3"/>
        <end position="60"/>
    </location>
</feature>
<keyword evidence="7" id="KW-1185">Reference proteome</keyword>
<comment type="similarity">
    <text evidence="1">Belongs to the LysR transcriptional regulatory family.</text>
</comment>
<dbReference type="Proteomes" id="UP001589813">
    <property type="component" value="Unassembled WGS sequence"/>
</dbReference>
<evidence type="ECO:0000313" key="6">
    <source>
        <dbReference type="EMBL" id="MFC0050029.1"/>
    </source>
</evidence>
<reference evidence="6 7" key="1">
    <citation type="submission" date="2024-09" db="EMBL/GenBank/DDBJ databases">
        <authorList>
            <person name="Sun Q."/>
            <person name="Mori K."/>
        </authorList>
    </citation>
    <scope>NUCLEOTIDE SEQUENCE [LARGE SCALE GENOMIC DNA]</scope>
    <source>
        <strain evidence="6 7">KCTC 23315</strain>
    </source>
</reference>
<dbReference type="Pfam" id="PF03466">
    <property type="entry name" value="LysR_substrate"/>
    <property type="match status" value="1"/>
</dbReference>
<keyword evidence="4" id="KW-0804">Transcription</keyword>
<gene>
    <name evidence="6" type="ORF">ACFFJP_17135</name>
</gene>
<dbReference type="InterPro" id="IPR036388">
    <property type="entry name" value="WH-like_DNA-bd_sf"/>
</dbReference>
<evidence type="ECO:0000259" key="5">
    <source>
        <dbReference type="PROSITE" id="PS50931"/>
    </source>
</evidence>
<evidence type="ECO:0000256" key="3">
    <source>
        <dbReference type="ARBA" id="ARBA00023125"/>
    </source>
</evidence>
<dbReference type="PROSITE" id="PS50931">
    <property type="entry name" value="HTH_LYSR"/>
    <property type="match status" value="1"/>
</dbReference>
<dbReference type="PRINTS" id="PR00039">
    <property type="entry name" value="HTHLYSR"/>
</dbReference>
<dbReference type="SUPFAM" id="SSF53850">
    <property type="entry name" value="Periplasmic binding protein-like II"/>
    <property type="match status" value="1"/>
</dbReference>
<keyword evidence="3" id="KW-0238">DNA-binding</keyword>
<keyword evidence="2" id="KW-0805">Transcription regulation</keyword>
<dbReference type="EMBL" id="JBHLXP010000005">
    <property type="protein sequence ID" value="MFC0050029.1"/>
    <property type="molecule type" value="Genomic_DNA"/>
</dbReference>
<accession>A0ABV6BGN0</accession>
<dbReference type="InterPro" id="IPR036390">
    <property type="entry name" value="WH_DNA-bd_sf"/>
</dbReference>
<evidence type="ECO:0000313" key="7">
    <source>
        <dbReference type="Proteomes" id="UP001589813"/>
    </source>
</evidence>
<protein>
    <submittedName>
        <fullName evidence="6">LysR substrate-binding domain-containing protein</fullName>
    </submittedName>
</protein>
<dbReference type="RefSeq" id="WP_377247032.1">
    <property type="nucleotide sequence ID" value="NZ_JBHLXP010000005.1"/>
</dbReference>
<dbReference type="InterPro" id="IPR005119">
    <property type="entry name" value="LysR_subst-bd"/>
</dbReference>
<dbReference type="SUPFAM" id="SSF46785">
    <property type="entry name" value="Winged helix' DNA-binding domain"/>
    <property type="match status" value="1"/>
</dbReference>
<dbReference type="PANTHER" id="PTHR30126:SF25">
    <property type="entry name" value="HTH-TYPE TRANSCRIPTIONAL REGULATOR METR"/>
    <property type="match status" value="1"/>
</dbReference>
<dbReference type="Gene3D" id="3.40.190.10">
    <property type="entry name" value="Periplasmic binding protein-like II"/>
    <property type="match status" value="2"/>
</dbReference>
<name>A0ABV6BGN0_9GAMM</name>
<evidence type="ECO:0000256" key="1">
    <source>
        <dbReference type="ARBA" id="ARBA00009437"/>
    </source>
</evidence>
<comment type="caution">
    <text evidence="6">The sequence shown here is derived from an EMBL/GenBank/DDBJ whole genome shotgun (WGS) entry which is preliminary data.</text>
</comment>
<dbReference type="PANTHER" id="PTHR30126">
    <property type="entry name" value="HTH-TYPE TRANSCRIPTIONAL REGULATOR"/>
    <property type="match status" value="1"/>
</dbReference>
<evidence type="ECO:0000256" key="2">
    <source>
        <dbReference type="ARBA" id="ARBA00023015"/>
    </source>
</evidence>
<sequence length="294" mass="33034">MQIDLKLLKTIRAVAQTGSMQGAAGRLFVTQSALSHQLKEIEQQLGQPLFVRKSQPVQFSWQGQLLLQLADEVLPKIDAVQTQLKQQPELPAQLRLTVECHACFHWLLPAVKAFRQQWPQVALNLDTEIEHHAIEAMLAGDLDLVLTTDERLTQQVCYQPLFELELLAYLAPEHPLAAKSWLAPEDLREALLLSYPIPPERQDLFRYFLKKHDFSGERKSVAQASQMLQLVAAGEGIAVLPVWLAEPFLSQGLIVTRPLGAQGLKRTMYLASRRGDSHSAMQALYTLLKCHAPV</sequence>
<proteinExistence type="inferred from homology"/>